<dbReference type="Pfam" id="PF02576">
    <property type="entry name" value="RimP_N"/>
    <property type="match status" value="1"/>
</dbReference>
<dbReference type="GO" id="GO:0005829">
    <property type="term" value="C:cytosol"/>
    <property type="evidence" value="ECO:0007669"/>
    <property type="project" value="TreeGrafter"/>
</dbReference>
<evidence type="ECO:0000259" key="6">
    <source>
        <dbReference type="Pfam" id="PF17384"/>
    </source>
</evidence>
<proteinExistence type="inferred from homology"/>
<evidence type="ECO:0000313" key="8">
    <source>
        <dbReference type="Proteomes" id="UP000006640"/>
    </source>
</evidence>
<comment type="function">
    <text evidence="3">Required for maturation of 30S ribosomal subunits.</text>
</comment>
<name>D6Y7W1_THEBD</name>
<organism evidence="7 8">
    <name type="scientific">Thermobispora bispora (strain ATCC 19993 / DSM 43833 / CBS 139.67 / JCM 10125 / KCTC 9307 / NBRC 14880 / R51)</name>
    <dbReference type="NCBI Taxonomy" id="469371"/>
    <lineage>
        <taxon>Bacteria</taxon>
        <taxon>Bacillati</taxon>
        <taxon>Actinomycetota</taxon>
        <taxon>Actinomycetes</taxon>
        <taxon>Streptosporangiales</taxon>
        <taxon>Streptosporangiaceae</taxon>
        <taxon>Thermobispora</taxon>
    </lineage>
</organism>
<dbReference type="NCBIfam" id="NF000930">
    <property type="entry name" value="PRK00092.2-2"/>
    <property type="match status" value="1"/>
</dbReference>
<dbReference type="InterPro" id="IPR028998">
    <property type="entry name" value="RimP_C"/>
</dbReference>
<dbReference type="KEGG" id="tbi:Tbis_1058"/>
<dbReference type="Gene3D" id="3.30.300.70">
    <property type="entry name" value="RimP-like superfamily, N-terminal"/>
    <property type="match status" value="1"/>
</dbReference>
<dbReference type="PANTHER" id="PTHR33867:SF1">
    <property type="entry name" value="RIBOSOME MATURATION FACTOR RIMP"/>
    <property type="match status" value="1"/>
</dbReference>
<keyword evidence="8" id="KW-1185">Reference proteome</keyword>
<sequence>MGSDARRGRLVELLGPVVEAKGLDLEDVTITSAGRRRIVRVVVDRDGGVTVDEIADVSRSVSDRLDEVDVLGDAPYVLEVTSPGVDRPLTEQRHWRRARGLLVKAVLRDGGTVEGRITDVTETEVELDGTRRIPLADLVKGRVQLEFGRPRDAGTARGGNGKDALAIGDEG</sequence>
<dbReference type="InterPro" id="IPR028989">
    <property type="entry name" value="RimP_N"/>
</dbReference>
<keyword evidence="2 3" id="KW-0690">Ribosome biogenesis</keyword>
<dbReference type="STRING" id="469371.Tbis_1058"/>
<evidence type="ECO:0000259" key="5">
    <source>
        <dbReference type="Pfam" id="PF02576"/>
    </source>
</evidence>
<protein>
    <recommendedName>
        <fullName evidence="3">Ribosome maturation factor RimP</fullName>
    </recommendedName>
</protein>
<keyword evidence="1 3" id="KW-0963">Cytoplasm</keyword>
<dbReference type="GO" id="GO:0006412">
    <property type="term" value="P:translation"/>
    <property type="evidence" value="ECO:0007669"/>
    <property type="project" value="TreeGrafter"/>
</dbReference>
<dbReference type="eggNOG" id="COG0779">
    <property type="taxonomic scope" value="Bacteria"/>
</dbReference>
<dbReference type="InterPro" id="IPR035956">
    <property type="entry name" value="RimP_N_sf"/>
</dbReference>
<comment type="similarity">
    <text evidence="3">Belongs to the RimP family.</text>
</comment>
<dbReference type="AlphaFoldDB" id="D6Y7W1"/>
<dbReference type="HOGENOM" id="CLU_070525_3_0_11"/>
<dbReference type="RefSeq" id="WP_013131313.1">
    <property type="nucleotide sequence ID" value="NC_014165.1"/>
</dbReference>
<feature type="domain" description="Ribosome maturation factor RimP N-terminal" evidence="5">
    <location>
        <begin position="13"/>
        <end position="86"/>
    </location>
</feature>
<dbReference type="Proteomes" id="UP000006640">
    <property type="component" value="Chromosome"/>
</dbReference>
<comment type="subcellular location">
    <subcellularLocation>
        <location evidence="3">Cytoplasm</location>
    </subcellularLocation>
</comment>
<dbReference type="PANTHER" id="PTHR33867">
    <property type="entry name" value="RIBOSOME MATURATION FACTOR RIMP"/>
    <property type="match status" value="1"/>
</dbReference>
<evidence type="ECO:0000256" key="4">
    <source>
        <dbReference type="SAM" id="MobiDB-lite"/>
    </source>
</evidence>
<evidence type="ECO:0000256" key="3">
    <source>
        <dbReference type="HAMAP-Rule" id="MF_01077"/>
    </source>
</evidence>
<evidence type="ECO:0000313" key="7">
    <source>
        <dbReference type="EMBL" id="ADG87780.1"/>
    </source>
</evidence>
<reference evidence="7 8" key="1">
    <citation type="submission" date="2010-01" db="EMBL/GenBank/DDBJ databases">
        <title>The complete genome of Thermobispora bispora DSM 43833.</title>
        <authorList>
            <consortium name="US DOE Joint Genome Institute (JGI-PGF)"/>
            <person name="Lucas S."/>
            <person name="Copeland A."/>
            <person name="Lapidus A."/>
            <person name="Glavina del Rio T."/>
            <person name="Dalin E."/>
            <person name="Tice H."/>
            <person name="Bruce D."/>
            <person name="Goodwin L."/>
            <person name="Pitluck S."/>
            <person name="Kyrpides N."/>
            <person name="Mavromatis K."/>
            <person name="Ivanova N."/>
            <person name="Mikhailova N."/>
            <person name="Chertkov O."/>
            <person name="Brettin T."/>
            <person name="Detter J.C."/>
            <person name="Han C."/>
            <person name="Larimer F."/>
            <person name="Land M."/>
            <person name="Hauser L."/>
            <person name="Markowitz V."/>
            <person name="Cheng J.-F."/>
            <person name="Hugenholtz P."/>
            <person name="Woyke T."/>
            <person name="Wu D."/>
            <person name="Jando M."/>
            <person name="Schneider S."/>
            <person name="Klenk H.-P."/>
            <person name="Eisen J.A."/>
        </authorList>
    </citation>
    <scope>NUCLEOTIDE SEQUENCE [LARGE SCALE GENOMIC DNA]</scope>
    <source>
        <strain evidence="8">ATCC 19993 / DSM 43833 / CBS 139.67 / JCM 10125 / KCTC 9307 / NBRC 14880 / R51</strain>
    </source>
</reference>
<gene>
    <name evidence="3 7" type="primary">rimP</name>
    <name evidence="7" type="ordered locus">Tbis_1058</name>
</gene>
<dbReference type="EMBL" id="CP001874">
    <property type="protein sequence ID" value="ADG87780.1"/>
    <property type="molecule type" value="Genomic_DNA"/>
</dbReference>
<evidence type="ECO:0000256" key="2">
    <source>
        <dbReference type="ARBA" id="ARBA00022517"/>
    </source>
</evidence>
<accession>D6Y7W1</accession>
<dbReference type="GO" id="GO:0000028">
    <property type="term" value="P:ribosomal small subunit assembly"/>
    <property type="evidence" value="ECO:0007669"/>
    <property type="project" value="TreeGrafter"/>
</dbReference>
<dbReference type="HAMAP" id="MF_01077">
    <property type="entry name" value="RimP"/>
    <property type="match status" value="1"/>
</dbReference>
<feature type="domain" description="Ribosome maturation factor RimP C-terminal" evidence="6">
    <location>
        <begin position="89"/>
        <end position="147"/>
    </location>
</feature>
<dbReference type="SUPFAM" id="SSF75420">
    <property type="entry name" value="YhbC-like, N-terminal domain"/>
    <property type="match status" value="1"/>
</dbReference>
<feature type="region of interest" description="Disordered" evidence="4">
    <location>
        <begin position="150"/>
        <end position="171"/>
    </location>
</feature>
<dbReference type="Pfam" id="PF17384">
    <property type="entry name" value="DUF150_C"/>
    <property type="match status" value="1"/>
</dbReference>
<evidence type="ECO:0000256" key="1">
    <source>
        <dbReference type="ARBA" id="ARBA00022490"/>
    </source>
</evidence>
<dbReference type="OrthoDB" id="9805006at2"/>
<dbReference type="InterPro" id="IPR003728">
    <property type="entry name" value="Ribosome_maturation_RimP"/>
</dbReference>
<dbReference type="CDD" id="cd01734">
    <property type="entry name" value="YlxS_C"/>
    <property type="match status" value="1"/>
</dbReference>